<feature type="compositionally biased region" description="Polar residues" evidence="1">
    <location>
        <begin position="1110"/>
        <end position="1119"/>
    </location>
</feature>
<feature type="region of interest" description="Disordered" evidence="1">
    <location>
        <begin position="994"/>
        <end position="1119"/>
    </location>
</feature>
<feature type="compositionally biased region" description="Low complexity" evidence="1">
    <location>
        <begin position="1638"/>
        <end position="1657"/>
    </location>
</feature>
<feature type="region of interest" description="Disordered" evidence="1">
    <location>
        <begin position="224"/>
        <end position="406"/>
    </location>
</feature>
<feature type="compositionally biased region" description="Polar residues" evidence="1">
    <location>
        <begin position="547"/>
        <end position="558"/>
    </location>
</feature>
<feature type="compositionally biased region" description="Basic and acidic residues" evidence="1">
    <location>
        <begin position="243"/>
        <end position="253"/>
    </location>
</feature>
<comment type="caution">
    <text evidence="3">The sequence shown here is derived from an EMBL/GenBank/DDBJ whole genome shotgun (WGS) entry which is preliminary data.</text>
</comment>
<feature type="compositionally biased region" description="Polar residues" evidence="1">
    <location>
        <begin position="1029"/>
        <end position="1044"/>
    </location>
</feature>
<dbReference type="Proteomes" id="UP001283361">
    <property type="component" value="Unassembled WGS sequence"/>
</dbReference>
<feature type="compositionally biased region" description="Basic and acidic residues" evidence="1">
    <location>
        <begin position="523"/>
        <end position="533"/>
    </location>
</feature>
<keyword evidence="4" id="KW-1185">Reference proteome</keyword>
<feature type="compositionally biased region" description="Acidic residues" evidence="1">
    <location>
        <begin position="1075"/>
        <end position="1103"/>
    </location>
</feature>
<feature type="region of interest" description="Disordered" evidence="1">
    <location>
        <begin position="766"/>
        <end position="799"/>
    </location>
</feature>
<feature type="compositionally biased region" description="Polar residues" evidence="1">
    <location>
        <begin position="1056"/>
        <end position="1065"/>
    </location>
</feature>
<feature type="region of interest" description="Disordered" evidence="1">
    <location>
        <begin position="588"/>
        <end position="625"/>
    </location>
</feature>
<feature type="compositionally biased region" description="Low complexity" evidence="1">
    <location>
        <begin position="1711"/>
        <end position="1722"/>
    </location>
</feature>
<feature type="compositionally biased region" description="Basic and acidic residues" evidence="1">
    <location>
        <begin position="559"/>
        <end position="570"/>
    </location>
</feature>
<protein>
    <submittedName>
        <fullName evidence="3">Uncharacterized protein</fullName>
    </submittedName>
</protein>
<feature type="compositionally biased region" description="Polar residues" evidence="1">
    <location>
        <begin position="1428"/>
        <end position="1439"/>
    </location>
</feature>
<feature type="compositionally biased region" description="Acidic residues" evidence="1">
    <location>
        <begin position="366"/>
        <end position="378"/>
    </location>
</feature>
<evidence type="ECO:0000256" key="2">
    <source>
        <dbReference type="SAM" id="SignalP"/>
    </source>
</evidence>
<feature type="region of interest" description="Disordered" evidence="1">
    <location>
        <begin position="1585"/>
        <end position="1658"/>
    </location>
</feature>
<feature type="compositionally biased region" description="Basic and acidic residues" evidence="1">
    <location>
        <begin position="1008"/>
        <end position="1019"/>
    </location>
</feature>
<feature type="signal peptide" evidence="2">
    <location>
        <begin position="1"/>
        <end position="25"/>
    </location>
</feature>
<feature type="compositionally biased region" description="Polar residues" evidence="1">
    <location>
        <begin position="304"/>
        <end position="313"/>
    </location>
</feature>
<feature type="compositionally biased region" description="Basic and acidic residues" evidence="1">
    <location>
        <begin position="159"/>
        <end position="169"/>
    </location>
</feature>
<keyword evidence="2" id="KW-0732">Signal</keyword>
<feature type="compositionally biased region" description="Basic and acidic residues" evidence="1">
    <location>
        <begin position="321"/>
        <end position="365"/>
    </location>
</feature>
<sequence length="1736" mass="191708">MGLSYRQALLRPVTVAALLVFSVQTSPLDSVSHGAGHQIRSDFHHSSEDIPAAIGRSWGGASLESEPFLESLGGNLGIGESAPQNEAHRIPTLLSKNIPRILGGSQTVRQPNQFSAWSHFSKPDFIRPKEIPQQLNTPQLSPATSESQNVPPEMSGQGMDRKRDGDNSTLEERLEAGLARVEENTERLVAGFLQLQRSVFTLEQLQELLVLLLEDILKQTGIIDGSHGGGKEFVTDESESEEDKQSSGRKSDADMLSSQETGSEENSGVDGHYSAGHDGRGDHRKGGKIKTETFGKGQLEKNSMRTGQRSNIQDLFFGTEDFGRSQHEHENGVKREGSSPDLEKVKPNEDNREESDGRNEQSDSRDSDEEYDGSEEYDGDSHNFATDPTEPPKEPLTASTASDTESQRWLERLVGLTNNARSPDFSRDMLQDRIRARFDNLVQQVAARLSSSLLAAQSNQETGLLSSFGDTSIAFGKDLPTFHLFDPSVTSTEDLTGFSSSELNNVQRQRITESGTTLPHHSLRNELARESPHEPPPLMMLEPLQISADTGDSMNSRSPDTDRYGRDSERTRQTVDVALLRQQINPSSDKLPMWTRSKQSTPVIQETTTHKSKNQKSLLPKVGGVQTSDSFQKQRGVLTGSGLIEGGRKREHQPDTLHLVMAEGTGGVESLWINSEPPRVTPSVKMDELAFIKSLVDATFSPPSTDVETDKAIKDTSFTTVTTVASSELGEAATINKTDNLNAPDESNYNHAIGELLRDLSARLDRHHRDQQRKQQQISEVNNEGFHPDHLSPMAAPGISGRGGNLTSLVLNELDKLIWLSRPGTEEKFKPVFSDPVQETAVWDTAPMMDASESPSSSIASFDKAVTLESIRAKQISNAAAISTKSPAIKMGKKTSSEIVNIDIKNLTLDGEQANKTVEEGIPTTLANLEKVGEWEWLRTFFNGSDFKTSLDWDGLLAGLAEIMQATDVSDDLRSLSDRGSKLVENKRWVMRKSSTESDGDSIMDQGSKWEDSSEENKEIQWVAKNDTKSSNKNLTLHSENMNDITDESMERNVSKESISGNNFIDSAGDRDSYDADEDIDNVDEDNDTEDDDDDDGEEENDSNEDKDSSTAANVNYQRTIPKGWGDDMAFYRMASGEKFTNEENIDQFLAELILHDSSNLQIEDPTSYKHNHIGREHVSELFKKNLESILGQSLIMARDITSHVQSPEVWRRKRRSIRLPNIGDRNLAKKNTIFERPDLKRQKRQTFFGGPDLNPILRPHDRNQVLDISTPSKSFHSQHAINVVRHQDHLLPKTPVDDKTSNADLFNTLMSSILDPPVKNTGVSNSQSNVAGGKASPISPPEAQVSNTLSTDTLNLQSNPYSGIHRQHGHQVSEITHISNTLLAPAGYEASQSLNQILESGLPFSNTNYNKPFSNAQASNSASPQQTKSPFGEQNSVHPSKPKTHFSQQMYNNIPQQYSNTFQNPQISQTPDHSINKNNIHHNMNSFSYNNYNNRASPPYQGFNAYMQTPYRNNPTQRWQSHYPIGGYGHYLNHLGIHFPDVGFIGGPSVLGNPAEPGEMPSFDPEEILANIFKQYWQRVNRMYNPPGPPTTTTIEPGEYEGEITTKQPTTTTTTARTTTTTKTTTTKPMTTPPQSPQSTRKPPTTSTTGETSPLTIDIAKVLLPGTTASPLTRATYTSSNSQTSSLPGAIMITNSASLTTQQDAMFSAPAPATTTTFSPTELQPNRIPATPVRN</sequence>
<feature type="compositionally biased region" description="Polar residues" evidence="1">
    <location>
        <begin position="596"/>
        <end position="607"/>
    </location>
</feature>
<feature type="region of interest" description="Disordered" evidence="1">
    <location>
        <begin position="1324"/>
        <end position="1344"/>
    </location>
</feature>
<feature type="compositionally biased region" description="Low complexity" evidence="1">
    <location>
        <begin position="1415"/>
        <end position="1427"/>
    </location>
</feature>
<feature type="region of interest" description="Disordered" evidence="1">
    <location>
        <begin position="1410"/>
        <end position="1447"/>
    </location>
</feature>
<evidence type="ECO:0000313" key="4">
    <source>
        <dbReference type="Proteomes" id="UP001283361"/>
    </source>
</evidence>
<feature type="region of interest" description="Disordered" evidence="1">
    <location>
        <begin position="135"/>
        <end position="169"/>
    </location>
</feature>
<feature type="chain" id="PRO_5042189271" evidence="2">
    <location>
        <begin position="26"/>
        <end position="1736"/>
    </location>
</feature>
<proteinExistence type="predicted"/>
<feature type="compositionally biased region" description="Polar residues" evidence="1">
    <location>
        <begin position="135"/>
        <end position="150"/>
    </location>
</feature>
<gene>
    <name evidence="3" type="ORF">RRG08_003732</name>
</gene>
<feature type="compositionally biased region" description="Polar residues" evidence="1">
    <location>
        <begin position="256"/>
        <end position="266"/>
    </location>
</feature>
<name>A0AAE1AVD6_9GAST</name>
<feature type="compositionally biased region" description="Low complexity" evidence="1">
    <location>
        <begin position="1592"/>
        <end position="1631"/>
    </location>
</feature>
<organism evidence="3 4">
    <name type="scientific">Elysia crispata</name>
    <name type="common">lettuce slug</name>
    <dbReference type="NCBI Taxonomy" id="231223"/>
    <lineage>
        <taxon>Eukaryota</taxon>
        <taxon>Metazoa</taxon>
        <taxon>Spiralia</taxon>
        <taxon>Lophotrochozoa</taxon>
        <taxon>Mollusca</taxon>
        <taxon>Gastropoda</taxon>
        <taxon>Heterobranchia</taxon>
        <taxon>Euthyneura</taxon>
        <taxon>Panpulmonata</taxon>
        <taxon>Sacoglossa</taxon>
        <taxon>Placobranchoidea</taxon>
        <taxon>Plakobranchidae</taxon>
        <taxon>Elysia</taxon>
    </lineage>
</organism>
<reference evidence="3" key="1">
    <citation type="journal article" date="2023" name="G3 (Bethesda)">
        <title>A reference genome for the long-term kleptoplast-retaining sea slug Elysia crispata morphotype clarki.</title>
        <authorList>
            <person name="Eastman K.E."/>
            <person name="Pendleton A.L."/>
            <person name="Shaikh M.A."/>
            <person name="Suttiyut T."/>
            <person name="Ogas R."/>
            <person name="Tomko P."/>
            <person name="Gavelis G."/>
            <person name="Widhalm J.R."/>
            <person name="Wisecaver J.H."/>
        </authorList>
    </citation>
    <scope>NUCLEOTIDE SEQUENCE</scope>
    <source>
        <strain evidence="3">ECLA1</strain>
    </source>
</reference>
<accession>A0AAE1AVD6</accession>
<evidence type="ECO:0000313" key="3">
    <source>
        <dbReference type="EMBL" id="KAK3794583.1"/>
    </source>
</evidence>
<feature type="region of interest" description="Disordered" evidence="1">
    <location>
        <begin position="1711"/>
        <end position="1736"/>
    </location>
</feature>
<evidence type="ECO:0000256" key="1">
    <source>
        <dbReference type="SAM" id="MobiDB-lite"/>
    </source>
</evidence>
<dbReference type="EMBL" id="JAWDGP010001105">
    <property type="protein sequence ID" value="KAK3794583.1"/>
    <property type="molecule type" value="Genomic_DNA"/>
</dbReference>
<feature type="compositionally biased region" description="Basic and acidic residues" evidence="1">
    <location>
        <begin position="289"/>
        <end position="303"/>
    </location>
</feature>
<feature type="region of interest" description="Disordered" evidence="1">
    <location>
        <begin position="513"/>
        <end position="570"/>
    </location>
</feature>